<keyword evidence="1" id="KW-0812">Transmembrane</keyword>
<dbReference type="CDD" id="cd16896">
    <property type="entry name" value="LT_Slt70-like"/>
    <property type="match status" value="1"/>
</dbReference>
<evidence type="ECO:0000313" key="3">
    <source>
        <dbReference type="EMBL" id="QGG49078.1"/>
    </source>
</evidence>
<keyword evidence="1" id="KW-1133">Transmembrane helix</keyword>
<sequence>MLRGPLVVYYRLSRPRMAVAILALIILGNFFWFSPWVQKIFYPIPHKQTIFKYAAQYNLDPYLVTAIMRRESKFWIWAESPQGARGLMQLMPQTAEWIAHEMKMDDYELEKLYEPDRNIKMACWYLANLKQEFQGNMVLVIAAYNGGRGNVRQWLEEKHWTGQVQSLDQIPYPETREYVKGVLADYQIYRHLYDPL</sequence>
<organism evidence="3 4">
    <name type="scientific">Heliorestis convoluta</name>
    <dbReference type="NCBI Taxonomy" id="356322"/>
    <lineage>
        <taxon>Bacteria</taxon>
        <taxon>Bacillati</taxon>
        <taxon>Bacillota</taxon>
        <taxon>Clostridia</taxon>
        <taxon>Eubacteriales</taxon>
        <taxon>Heliobacteriaceae</taxon>
        <taxon>Heliorestis</taxon>
    </lineage>
</organism>
<evidence type="ECO:0000313" key="4">
    <source>
        <dbReference type="Proteomes" id="UP000366051"/>
    </source>
</evidence>
<dbReference type="AlphaFoldDB" id="A0A5Q2N255"/>
<dbReference type="RefSeq" id="WP_243137174.1">
    <property type="nucleotide sequence ID" value="NZ_CP045875.1"/>
</dbReference>
<reference evidence="4" key="1">
    <citation type="submission" date="2019-11" db="EMBL/GenBank/DDBJ databases">
        <title>Genome sequence of Heliorestis convoluta strain HH, an alkaliphilic and minimalistic phototrophic bacterium from a soda lake in Egypt.</title>
        <authorList>
            <person name="Dewey E.D."/>
            <person name="Stokes L.M."/>
            <person name="Burchell B.M."/>
            <person name="Shaffer K.N."/>
            <person name="Huntington A.M."/>
            <person name="Baker J.M."/>
            <person name="Nadendla S."/>
            <person name="Giglio M.G."/>
            <person name="Touchman J.W."/>
            <person name="Blankenship R.E."/>
            <person name="Madigan M.T."/>
            <person name="Sattley W.M."/>
        </authorList>
    </citation>
    <scope>NUCLEOTIDE SEQUENCE [LARGE SCALE GENOMIC DNA]</scope>
    <source>
        <strain evidence="4">HH</strain>
    </source>
</reference>
<keyword evidence="1" id="KW-0472">Membrane</keyword>
<name>A0A5Q2N255_9FIRM</name>
<dbReference type="InterPro" id="IPR008258">
    <property type="entry name" value="Transglycosylase_SLT_dom_1"/>
</dbReference>
<dbReference type="SUPFAM" id="SSF53955">
    <property type="entry name" value="Lysozyme-like"/>
    <property type="match status" value="1"/>
</dbReference>
<dbReference type="KEGG" id="hcv:FTV88_3003"/>
<feature type="domain" description="Transglycosylase SLT" evidence="2">
    <location>
        <begin position="49"/>
        <end position="161"/>
    </location>
</feature>
<dbReference type="PANTHER" id="PTHR37423">
    <property type="entry name" value="SOLUBLE LYTIC MUREIN TRANSGLYCOSYLASE-RELATED"/>
    <property type="match status" value="1"/>
</dbReference>
<dbReference type="Gene3D" id="1.10.530.10">
    <property type="match status" value="1"/>
</dbReference>
<dbReference type="EMBL" id="CP045875">
    <property type="protein sequence ID" value="QGG49078.1"/>
    <property type="molecule type" value="Genomic_DNA"/>
</dbReference>
<gene>
    <name evidence="3" type="ORF">FTV88_3003</name>
</gene>
<dbReference type="PANTHER" id="PTHR37423:SF2">
    <property type="entry name" value="MEMBRANE-BOUND LYTIC MUREIN TRANSGLYCOSYLASE C"/>
    <property type="match status" value="1"/>
</dbReference>
<evidence type="ECO:0000256" key="1">
    <source>
        <dbReference type="SAM" id="Phobius"/>
    </source>
</evidence>
<dbReference type="Proteomes" id="UP000366051">
    <property type="component" value="Chromosome"/>
</dbReference>
<dbReference type="InterPro" id="IPR023346">
    <property type="entry name" value="Lysozyme-like_dom_sf"/>
</dbReference>
<proteinExistence type="predicted"/>
<feature type="transmembrane region" description="Helical" evidence="1">
    <location>
        <begin position="17"/>
        <end position="37"/>
    </location>
</feature>
<protein>
    <submittedName>
        <fullName evidence="3">Lytic transglycosylase domain-containing protein</fullName>
    </submittedName>
</protein>
<dbReference type="Pfam" id="PF01464">
    <property type="entry name" value="SLT"/>
    <property type="match status" value="1"/>
</dbReference>
<accession>A0A5Q2N255</accession>
<evidence type="ECO:0000259" key="2">
    <source>
        <dbReference type="Pfam" id="PF01464"/>
    </source>
</evidence>
<keyword evidence="4" id="KW-1185">Reference proteome</keyword>